<dbReference type="PROSITE" id="PS00893">
    <property type="entry name" value="NUDIX_BOX"/>
    <property type="match status" value="1"/>
</dbReference>
<sequence length="159" mass="17150">MQALPFDEYARSLNRKRMSAGVLFRAGSERLLFVEPSYKSHWDLPGGTVDAGESPWAAAVREVREELGLERPLGRLLVIDYMSTTSMLGEGLAFVFDGGPITDDEVRGLVLEDPEIVSAGLFTLDEVAARLPALLAARIAVAVTSVESGALALCENGRQ</sequence>
<dbReference type="STRING" id="530584.SAMN05421630_10183"/>
<evidence type="ECO:0000256" key="2">
    <source>
        <dbReference type="ARBA" id="ARBA00022801"/>
    </source>
</evidence>
<dbReference type="RefSeq" id="WP_091794803.1">
    <property type="nucleotide sequence ID" value="NZ_CP016353.1"/>
</dbReference>
<dbReference type="InterPro" id="IPR020476">
    <property type="entry name" value="Nudix_hydrolase"/>
</dbReference>
<dbReference type="OrthoDB" id="4247482at2"/>
<dbReference type="AlphaFoldDB" id="A0A1G6I5L3"/>
<dbReference type="PROSITE" id="PS51462">
    <property type="entry name" value="NUDIX"/>
    <property type="match status" value="1"/>
</dbReference>
<evidence type="ECO:0000256" key="1">
    <source>
        <dbReference type="ARBA" id="ARBA00005582"/>
    </source>
</evidence>
<evidence type="ECO:0000313" key="4">
    <source>
        <dbReference type="EMBL" id="SDC01817.1"/>
    </source>
</evidence>
<dbReference type="InterPro" id="IPR015797">
    <property type="entry name" value="NUDIX_hydrolase-like_dom_sf"/>
</dbReference>
<dbReference type="PANTHER" id="PTHR21340">
    <property type="entry name" value="DIADENOSINE 5,5-P1,P4-TETRAPHOSPHATE PYROPHOSPHOHYDROLASE MUTT"/>
    <property type="match status" value="1"/>
</dbReference>
<dbReference type="EMBL" id="FMZE01000001">
    <property type="protein sequence ID" value="SDC01817.1"/>
    <property type="molecule type" value="Genomic_DNA"/>
</dbReference>
<evidence type="ECO:0000313" key="5">
    <source>
        <dbReference type="Proteomes" id="UP000199494"/>
    </source>
</evidence>
<dbReference type="PANTHER" id="PTHR21340:SF0">
    <property type="entry name" value="BIS(5'-NUCLEOSYL)-TETRAPHOSPHATASE [ASYMMETRICAL]"/>
    <property type="match status" value="1"/>
</dbReference>
<accession>A0A1G6I5L3</accession>
<comment type="similarity">
    <text evidence="1 3">Belongs to the Nudix hydrolase family.</text>
</comment>
<dbReference type="Gene3D" id="3.90.79.10">
    <property type="entry name" value="Nucleoside Triphosphate Pyrophosphohydrolase"/>
    <property type="match status" value="1"/>
</dbReference>
<keyword evidence="2 3" id="KW-0378">Hydrolase</keyword>
<evidence type="ECO:0000256" key="3">
    <source>
        <dbReference type="RuleBase" id="RU003476"/>
    </source>
</evidence>
<keyword evidence="5" id="KW-1185">Reference proteome</keyword>
<dbReference type="PRINTS" id="PR00502">
    <property type="entry name" value="NUDIXFAMILY"/>
</dbReference>
<dbReference type="Pfam" id="PF00293">
    <property type="entry name" value="NUDIX"/>
    <property type="match status" value="1"/>
</dbReference>
<dbReference type="SUPFAM" id="SSF55811">
    <property type="entry name" value="Nudix"/>
    <property type="match status" value="1"/>
</dbReference>
<dbReference type="GO" id="GO:0006754">
    <property type="term" value="P:ATP biosynthetic process"/>
    <property type="evidence" value="ECO:0007669"/>
    <property type="project" value="TreeGrafter"/>
</dbReference>
<dbReference type="InterPro" id="IPR000086">
    <property type="entry name" value="NUDIX_hydrolase_dom"/>
</dbReference>
<dbReference type="GO" id="GO:0004081">
    <property type="term" value="F:bis(5'-nucleosyl)-tetraphosphatase (asymmetrical) activity"/>
    <property type="evidence" value="ECO:0007669"/>
    <property type="project" value="TreeGrafter"/>
</dbReference>
<organism evidence="4 5">
    <name type="scientific">Prauserella marina</name>
    <dbReference type="NCBI Taxonomy" id="530584"/>
    <lineage>
        <taxon>Bacteria</taxon>
        <taxon>Bacillati</taxon>
        <taxon>Actinomycetota</taxon>
        <taxon>Actinomycetes</taxon>
        <taxon>Pseudonocardiales</taxon>
        <taxon>Pseudonocardiaceae</taxon>
        <taxon>Prauserella</taxon>
    </lineage>
</organism>
<proteinExistence type="inferred from homology"/>
<reference evidence="4 5" key="1">
    <citation type="submission" date="2016-10" db="EMBL/GenBank/DDBJ databases">
        <authorList>
            <person name="de Groot N.N."/>
        </authorList>
    </citation>
    <scope>NUCLEOTIDE SEQUENCE [LARGE SCALE GENOMIC DNA]</scope>
    <source>
        <strain evidence="4 5">CGMCC 4.5506</strain>
    </source>
</reference>
<dbReference type="GO" id="GO:0006167">
    <property type="term" value="P:AMP biosynthetic process"/>
    <property type="evidence" value="ECO:0007669"/>
    <property type="project" value="TreeGrafter"/>
</dbReference>
<dbReference type="CDD" id="cd18876">
    <property type="entry name" value="NUDIX_Hydrolase"/>
    <property type="match status" value="1"/>
</dbReference>
<name>A0A1G6I5L3_9PSEU</name>
<dbReference type="InterPro" id="IPR020084">
    <property type="entry name" value="NUDIX_hydrolase_CS"/>
</dbReference>
<gene>
    <name evidence="4" type="ORF">SAMN05421630_10183</name>
</gene>
<dbReference type="InterPro" id="IPR051325">
    <property type="entry name" value="Nudix_hydrolase_domain"/>
</dbReference>
<protein>
    <submittedName>
        <fullName evidence="4">ADP-ribose pyrophosphatase YjhB, NUDIX family</fullName>
    </submittedName>
</protein>
<dbReference type="Proteomes" id="UP000199494">
    <property type="component" value="Unassembled WGS sequence"/>
</dbReference>